<keyword evidence="2" id="KW-1185">Reference proteome</keyword>
<accession>A0A2S1R1J5</accession>
<dbReference type="EMBL" id="CP029186">
    <property type="protein sequence ID" value="AWH86487.1"/>
    <property type="molecule type" value="Genomic_DNA"/>
</dbReference>
<dbReference type="OrthoDB" id="1254564at2"/>
<evidence type="ECO:0000313" key="1">
    <source>
        <dbReference type="EMBL" id="AWH86487.1"/>
    </source>
</evidence>
<dbReference type="AlphaFoldDB" id="A0A2S1R1J5"/>
<dbReference type="RefSeq" id="WP_108779210.1">
    <property type="nucleotide sequence ID" value="NZ_CP029186.1"/>
</dbReference>
<reference evidence="1 2" key="1">
    <citation type="submission" date="2018-04" db="EMBL/GenBank/DDBJ databases">
        <title>Genome sequencing of Flavobacterium sp. HYN0059.</title>
        <authorList>
            <person name="Yi H."/>
            <person name="Baek C."/>
        </authorList>
    </citation>
    <scope>NUCLEOTIDE SEQUENCE [LARGE SCALE GENOMIC DNA]</scope>
    <source>
        <strain evidence="1 2">HYN0059</strain>
    </source>
</reference>
<evidence type="ECO:0000313" key="2">
    <source>
        <dbReference type="Proteomes" id="UP000244929"/>
    </source>
</evidence>
<proteinExistence type="predicted"/>
<sequence>MGYFNVTLVLLRESRDPKIFLPDFHEKLKLIGVTPEINKYEYLVFNDSRDDDEKDPIELYETMTEATVLDMLCSWKGLGLLSYRHPDFSFPFSINYLSWDDVTLGGFDIGFYNKEFYNQDAGTKHEKLIREIGTIADYKYIVGDIGMASDNCIESHLTLAETEAFIESHTFEINIRR</sequence>
<organism evidence="1 2">
    <name type="scientific">Flavobacterium album</name>
    <dbReference type="NCBI Taxonomy" id="2175091"/>
    <lineage>
        <taxon>Bacteria</taxon>
        <taxon>Pseudomonadati</taxon>
        <taxon>Bacteroidota</taxon>
        <taxon>Flavobacteriia</taxon>
        <taxon>Flavobacteriales</taxon>
        <taxon>Flavobacteriaceae</taxon>
        <taxon>Flavobacterium</taxon>
    </lineage>
</organism>
<name>A0A2S1R1J5_9FLAO</name>
<dbReference type="Proteomes" id="UP000244929">
    <property type="component" value="Chromosome"/>
</dbReference>
<gene>
    <name evidence="1" type="ORF">HYN59_15830</name>
</gene>
<protein>
    <submittedName>
        <fullName evidence="1">Uncharacterized protein</fullName>
    </submittedName>
</protein>
<dbReference type="KEGG" id="falb:HYN59_15830"/>